<evidence type="ECO:0000259" key="2">
    <source>
        <dbReference type="Pfam" id="PF01882"/>
    </source>
</evidence>
<feature type="compositionally biased region" description="Low complexity" evidence="1">
    <location>
        <begin position="12"/>
        <end position="34"/>
    </location>
</feature>
<organism evidence="3 4">
    <name type="scientific">Sorangium cellulosum</name>
    <name type="common">Polyangium cellulosum</name>
    <dbReference type="NCBI Taxonomy" id="56"/>
    <lineage>
        <taxon>Bacteria</taxon>
        <taxon>Pseudomonadati</taxon>
        <taxon>Myxococcota</taxon>
        <taxon>Polyangia</taxon>
        <taxon>Polyangiales</taxon>
        <taxon>Polyangiaceae</taxon>
        <taxon>Sorangium</taxon>
    </lineage>
</organism>
<gene>
    <name evidence="3" type="ORF">SOCEGT47_058620</name>
</gene>
<feature type="compositionally biased region" description="Basic and acidic residues" evidence="1">
    <location>
        <begin position="1"/>
        <end position="11"/>
    </location>
</feature>
<dbReference type="PANTHER" id="PTHR33608">
    <property type="entry name" value="BLL2464 PROTEIN"/>
    <property type="match status" value="1"/>
</dbReference>
<feature type="domain" description="DUF58" evidence="2">
    <location>
        <begin position="87"/>
        <end position="298"/>
    </location>
</feature>
<dbReference type="Gene3D" id="3.40.50.410">
    <property type="entry name" value="von Willebrand factor, type A domain"/>
    <property type="match status" value="1"/>
</dbReference>
<dbReference type="InterPro" id="IPR036465">
    <property type="entry name" value="vWFA_dom_sf"/>
</dbReference>
<proteinExistence type="predicted"/>
<dbReference type="PANTHER" id="PTHR33608:SF6">
    <property type="entry name" value="BLL2464 PROTEIN"/>
    <property type="match status" value="1"/>
</dbReference>
<reference evidence="3 4" key="1">
    <citation type="submission" date="2015-09" db="EMBL/GenBank/DDBJ databases">
        <title>Sorangium comparison.</title>
        <authorList>
            <person name="Zaburannyi N."/>
            <person name="Bunk B."/>
            <person name="Overmann J."/>
            <person name="Mueller R."/>
        </authorList>
    </citation>
    <scope>NUCLEOTIDE SEQUENCE [LARGE SCALE GENOMIC DNA]</scope>
    <source>
        <strain evidence="3 4">So ceGT47</strain>
    </source>
</reference>
<dbReference type="InterPro" id="IPR002881">
    <property type="entry name" value="DUF58"/>
</dbReference>
<evidence type="ECO:0000313" key="4">
    <source>
        <dbReference type="Proteomes" id="UP000295781"/>
    </source>
</evidence>
<dbReference type="SUPFAM" id="SSF53300">
    <property type="entry name" value="vWA-like"/>
    <property type="match status" value="1"/>
</dbReference>
<dbReference type="Proteomes" id="UP000295781">
    <property type="component" value="Chromosome"/>
</dbReference>
<feature type="region of interest" description="Disordered" evidence="1">
    <location>
        <begin position="1"/>
        <end position="49"/>
    </location>
</feature>
<evidence type="ECO:0000313" key="3">
    <source>
        <dbReference type="EMBL" id="AUX25318.1"/>
    </source>
</evidence>
<protein>
    <recommendedName>
        <fullName evidence="2">DUF58 domain-containing protein</fullName>
    </recommendedName>
</protein>
<dbReference type="AlphaFoldDB" id="A0A4P2Q828"/>
<dbReference type="EMBL" id="CP012670">
    <property type="protein sequence ID" value="AUX25318.1"/>
    <property type="molecule type" value="Genomic_DNA"/>
</dbReference>
<evidence type="ECO:0000256" key="1">
    <source>
        <dbReference type="SAM" id="MobiDB-lite"/>
    </source>
</evidence>
<dbReference type="RefSeq" id="WP_242515341.1">
    <property type="nucleotide sequence ID" value="NZ_CP012670.1"/>
</dbReference>
<name>A0A4P2Q828_SORCE</name>
<dbReference type="Pfam" id="PF01882">
    <property type="entry name" value="DUF58"/>
    <property type="match status" value="1"/>
</dbReference>
<accession>A0A4P2Q828</accession>
<sequence>MSKAPDERREGSAAAARGRAGARGAEGGARPARGGAREPRDGAKSPLSPELLKQLRRIEIRTQRLANEQLSGSYSSVFKGQGLSFREVRAYQPGDDVRWIDWNVSARMSEPFVKVFVEEREMTVMLVVDASQSEQFGTRRASKARVAAEIAALCSFSAIKNNDRVGLVLATEAIEKLVPPKRGDKHVMRVIREILGHEPRYTGTNLKLALETLVKVAKRRSVAFVISDFFAAGFERALSLASAKHDVIPVMLVDPRDEELPDVGLAAFEDLETGEEVVVDTGDRAVRDHYRASMRKLRSDRDKLFKKLALDAVVVKTGESFVTPLRDLFARRARRIRR</sequence>